<evidence type="ECO:0000256" key="1">
    <source>
        <dbReference type="ARBA" id="ARBA00022801"/>
    </source>
</evidence>
<evidence type="ECO:0000313" key="8">
    <source>
        <dbReference type="Proteomes" id="UP000054279"/>
    </source>
</evidence>
<keyword evidence="1" id="KW-0378">Hydrolase</keyword>
<gene>
    <name evidence="7" type="ORF">M422DRAFT_39824</name>
</gene>
<dbReference type="GO" id="GO:0016020">
    <property type="term" value="C:membrane"/>
    <property type="evidence" value="ECO:0007669"/>
    <property type="project" value="TreeGrafter"/>
</dbReference>
<reference evidence="7 8" key="1">
    <citation type="submission" date="2014-06" db="EMBL/GenBank/DDBJ databases">
        <title>Evolutionary Origins and Diversification of the Mycorrhizal Mutualists.</title>
        <authorList>
            <consortium name="DOE Joint Genome Institute"/>
            <consortium name="Mycorrhizal Genomics Consortium"/>
            <person name="Kohler A."/>
            <person name="Kuo A."/>
            <person name="Nagy L.G."/>
            <person name="Floudas D."/>
            <person name="Copeland A."/>
            <person name="Barry K.W."/>
            <person name="Cichocki N."/>
            <person name="Veneault-Fourrey C."/>
            <person name="LaButti K."/>
            <person name="Lindquist E.A."/>
            <person name="Lipzen A."/>
            <person name="Lundell T."/>
            <person name="Morin E."/>
            <person name="Murat C."/>
            <person name="Riley R."/>
            <person name="Ohm R."/>
            <person name="Sun H."/>
            <person name="Tunlid A."/>
            <person name="Henrissat B."/>
            <person name="Grigoriev I.V."/>
            <person name="Hibbett D.S."/>
            <person name="Martin F."/>
        </authorList>
    </citation>
    <scope>NUCLEOTIDE SEQUENCE [LARGE SCALE GENOMIC DNA]</scope>
    <source>
        <strain evidence="7 8">SS14</strain>
    </source>
</reference>
<keyword evidence="8" id="KW-1185">Reference proteome</keyword>
<protein>
    <recommendedName>
        <fullName evidence="6">PNPLA domain-containing protein</fullName>
    </recommendedName>
</protein>
<accession>A0A0C9T2R3</accession>
<evidence type="ECO:0000256" key="4">
    <source>
        <dbReference type="PROSITE-ProRule" id="PRU01161"/>
    </source>
</evidence>
<dbReference type="InterPro" id="IPR016035">
    <property type="entry name" value="Acyl_Trfase/lysoPLipase"/>
</dbReference>
<dbReference type="SUPFAM" id="SSF52151">
    <property type="entry name" value="FabD/lysophospholipase-like"/>
    <property type="match status" value="1"/>
</dbReference>
<dbReference type="PANTHER" id="PTHR24185:SF1">
    <property type="entry name" value="CALCIUM-INDEPENDENT PHOSPHOLIPASE A2-GAMMA"/>
    <property type="match status" value="1"/>
</dbReference>
<feature type="compositionally biased region" description="Acidic residues" evidence="5">
    <location>
        <begin position="368"/>
        <end position="377"/>
    </location>
</feature>
<keyword evidence="2" id="KW-0442">Lipid degradation</keyword>
<dbReference type="InterPro" id="IPR002641">
    <property type="entry name" value="PNPLA_dom"/>
</dbReference>
<name>A0A0C9T2R3_SPHS4</name>
<dbReference type="Proteomes" id="UP000054279">
    <property type="component" value="Unassembled WGS sequence"/>
</dbReference>
<evidence type="ECO:0000313" key="7">
    <source>
        <dbReference type="EMBL" id="KIJ23073.1"/>
    </source>
</evidence>
<feature type="compositionally biased region" description="Polar residues" evidence="5">
    <location>
        <begin position="351"/>
        <end position="362"/>
    </location>
</feature>
<dbReference type="Pfam" id="PF01734">
    <property type="entry name" value="Patatin"/>
    <property type="match status" value="1"/>
</dbReference>
<dbReference type="HOGENOM" id="CLU_000288_144_2_1"/>
<dbReference type="Gene3D" id="3.40.1090.10">
    <property type="entry name" value="Cytosolic phospholipase A2 catalytic domain"/>
    <property type="match status" value="1"/>
</dbReference>
<dbReference type="GO" id="GO:0016042">
    <property type="term" value="P:lipid catabolic process"/>
    <property type="evidence" value="ECO:0007669"/>
    <property type="project" value="UniProtKB-KW"/>
</dbReference>
<evidence type="ECO:0000256" key="2">
    <source>
        <dbReference type="ARBA" id="ARBA00022963"/>
    </source>
</evidence>
<sequence>MSKVPKTVGPLNLLSLDGGGIRTVSQLVILNEIMKRVMQTKELNEMPKPCDYFHLIGGSGTGGIIAILLGRLRMTAEQALEKYIELMQEVFNQANHTLVPSKLGGSYKAEKMREVMERIVHSSGNGELMHQNHPRQLGRTFVCTLFLHNTRYVQRLRTYPMLKNDTIHSTIWEAAYATAALPWLFKPIGIEGFAKIKQSFIGAETNCSNPTKEVVEEAKEVFDAGCHVQLILSIGSGHPGPLSLPHRSIFPTGFKEELLRSLMNMSLDCERTADELAPAYKKIPNLYFRLNVTHGAGLVGFEEYQAVSELWTHTHSYLQDDKISKEVDTIVECLCNKQAKLQLSSLSVGSSIPESWTSTAPDSSAMECDSDTPNENF</sequence>
<dbReference type="GO" id="GO:0047499">
    <property type="term" value="F:calcium-independent phospholipase A2 activity"/>
    <property type="evidence" value="ECO:0007669"/>
    <property type="project" value="TreeGrafter"/>
</dbReference>
<comment type="caution">
    <text evidence="4">Lacks conserved residue(s) required for the propagation of feature annotation.</text>
</comment>
<dbReference type="AlphaFoldDB" id="A0A0C9T2R3"/>
<evidence type="ECO:0000256" key="5">
    <source>
        <dbReference type="SAM" id="MobiDB-lite"/>
    </source>
</evidence>
<dbReference type="PANTHER" id="PTHR24185">
    <property type="entry name" value="CALCIUM-INDEPENDENT PHOSPHOLIPASE A2-GAMMA"/>
    <property type="match status" value="1"/>
</dbReference>
<dbReference type="GO" id="GO:0019369">
    <property type="term" value="P:arachidonate metabolic process"/>
    <property type="evidence" value="ECO:0007669"/>
    <property type="project" value="TreeGrafter"/>
</dbReference>
<keyword evidence="3" id="KW-0443">Lipid metabolism</keyword>
<organism evidence="7 8">
    <name type="scientific">Sphaerobolus stellatus (strain SS14)</name>
    <dbReference type="NCBI Taxonomy" id="990650"/>
    <lineage>
        <taxon>Eukaryota</taxon>
        <taxon>Fungi</taxon>
        <taxon>Dikarya</taxon>
        <taxon>Basidiomycota</taxon>
        <taxon>Agaricomycotina</taxon>
        <taxon>Agaricomycetes</taxon>
        <taxon>Phallomycetidae</taxon>
        <taxon>Geastrales</taxon>
        <taxon>Sphaerobolaceae</taxon>
        <taxon>Sphaerobolus</taxon>
    </lineage>
</organism>
<feature type="region of interest" description="Disordered" evidence="5">
    <location>
        <begin position="351"/>
        <end position="377"/>
    </location>
</feature>
<proteinExistence type="predicted"/>
<dbReference type="OrthoDB" id="630895at2759"/>
<evidence type="ECO:0000256" key="3">
    <source>
        <dbReference type="ARBA" id="ARBA00023098"/>
    </source>
</evidence>
<feature type="domain" description="PNPLA" evidence="6">
    <location>
        <begin position="14"/>
        <end position="215"/>
    </location>
</feature>
<dbReference type="GO" id="GO:0046486">
    <property type="term" value="P:glycerolipid metabolic process"/>
    <property type="evidence" value="ECO:0007669"/>
    <property type="project" value="UniProtKB-ARBA"/>
</dbReference>
<dbReference type="EMBL" id="KN837817">
    <property type="protein sequence ID" value="KIJ23073.1"/>
    <property type="molecule type" value="Genomic_DNA"/>
</dbReference>
<dbReference type="PROSITE" id="PS51635">
    <property type="entry name" value="PNPLA"/>
    <property type="match status" value="1"/>
</dbReference>
<evidence type="ECO:0000259" key="6">
    <source>
        <dbReference type="PROSITE" id="PS51635"/>
    </source>
</evidence>